<feature type="coiled-coil region" evidence="5">
    <location>
        <begin position="165"/>
        <end position="208"/>
    </location>
</feature>
<dbReference type="InterPro" id="IPR027417">
    <property type="entry name" value="P-loop_NTPase"/>
</dbReference>
<protein>
    <recommendedName>
        <fullName evidence="4">DNA-binding protein MutS2</fullName>
    </recommendedName>
</protein>
<dbReference type="GO" id="GO:0016787">
    <property type="term" value="F:hydrolase activity"/>
    <property type="evidence" value="ECO:0007669"/>
    <property type="project" value="UniProtKB-KW"/>
</dbReference>
<evidence type="ECO:0000256" key="5">
    <source>
        <dbReference type="SAM" id="Coils"/>
    </source>
</evidence>
<keyword evidence="2 4" id="KW-0067">ATP-binding</keyword>
<feature type="domain" description="DNA mismatch repair proteins mutS family" evidence="6">
    <location>
        <begin position="386"/>
        <end position="578"/>
    </location>
</feature>
<dbReference type="FunFam" id="3.40.50.300:FF:002865">
    <property type="entry name" value="DNA-binding protein MutS2"/>
    <property type="match status" value="1"/>
</dbReference>
<dbReference type="SUPFAM" id="SSF52540">
    <property type="entry name" value="P-loop containing nucleoside triphosphate hydrolases"/>
    <property type="match status" value="1"/>
</dbReference>
<dbReference type="PANTHER" id="PTHR11361">
    <property type="entry name" value="DNA MISMATCH REPAIR PROTEIN MUTS FAMILY MEMBER"/>
    <property type="match status" value="1"/>
</dbReference>
<dbReference type="Gene3D" id="3.40.50.300">
    <property type="entry name" value="P-loop containing nucleotide triphosphate hydrolases"/>
    <property type="match status" value="1"/>
</dbReference>
<keyword evidence="5" id="KW-0175">Coiled coil</keyword>
<dbReference type="HAMAP" id="MF_00971">
    <property type="entry name" value="MutS2_archaea"/>
    <property type="match status" value="1"/>
</dbReference>
<sequence>MTLKLNPEAKAIYRSIREEIKKRLVLPGSSSFLDMFEPTSDREEILRRQIYFRENPPKIRPELQDYLSMVRPIKFRRDYLHDRVLIVEESELEKAEGLGLCEVSTTLEDSEDYPLVLSTVGYGIDIELTPSQIAPELYIIPLWENRETLDALAKIGELIGEDSVASEILRELKELEEVMKRQRLLDSLEELVAEKERELNERISEKLEKFSLTLSGKELLDFLGELKAGNYEAIFRHFGEVEGEILDLINEAENQLSESLGITVELFSREELYPVTVPPERVEMLREELERELKVELYLKSREVLERIMPLLPRLKEELGRVHELDFLLAVRNFAEGFSFPELWEGGMAFVNGRHIFIENPQPVSYVVGKRPEGFDAFGVENVGDERVVILTGANSGGKTSLLELMTQIAVLAHMGLPVPAERAWVEPLDELFFFRRKRSAYGAGAFETALRSFVRALKGSGRKLILIDEFEAITEPGAAVKIIGELLKIAHEKGFYVVIVSHLGEDLRKELPFARVDGIEARGLDERLNLIVDRQPVFGKLGRSTPELIVESLARKKHGKEREIFERVLRAFRREHG</sequence>
<keyword evidence="4" id="KW-0378">Hydrolase</keyword>
<keyword evidence="1 4" id="KW-0547">Nucleotide-binding</keyword>
<dbReference type="RefSeq" id="WP_088864651.1">
    <property type="nucleotide sequence ID" value="NZ_CP015101.1"/>
</dbReference>
<organism evidence="7 8">
    <name type="scientific">Thermococcus barossii</name>
    <dbReference type="NCBI Taxonomy" id="54077"/>
    <lineage>
        <taxon>Archaea</taxon>
        <taxon>Methanobacteriati</taxon>
        <taxon>Methanobacteriota</taxon>
        <taxon>Thermococci</taxon>
        <taxon>Thermococcales</taxon>
        <taxon>Thermococcaceae</taxon>
        <taxon>Thermococcus</taxon>
    </lineage>
</organism>
<evidence type="ECO:0000256" key="2">
    <source>
        <dbReference type="ARBA" id="ARBA00022840"/>
    </source>
</evidence>
<evidence type="ECO:0000259" key="6">
    <source>
        <dbReference type="SMART" id="SM00534"/>
    </source>
</evidence>
<keyword evidence="3 4" id="KW-0238">DNA-binding</keyword>
<dbReference type="InterPro" id="IPR045076">
    <property type="entry name" value="MutS"/>
</dbReference>
<dbReference type="GO" id="GO:0030983">
    <property type="term" value="F:mismatched DNA binding"/>
    <property type="evidence" value="ECO:0007669"/>
    <property type="project" value="InterPro"/>
</dbReference>
<dbReference type="PIRSF" id="PIRSF029254">
    <property type="entry name" value="MutS_C_archaeal"/>
    <property type="match status" value="1"/>
</dbReference>
<proteinExistence type="inferred from homology"/>
<reference evidence="7 8" key="1">
    <citation type="submission" date="2016-04" db="EMBL/GenBank/DDBJ databases">
        <title>Complete genome sequence of Thermococcus barossii type strain SHCK-94.</title>
        <authorList>
            <person name="Oger P.M."/>
        </authorList>
    </citation>
    <scope>NUCLEOTIDE SEQUENCE [LARGE SCALE GENOMIC DNA]</scope>
    <source>
        <strain evidence="7 8">SHCK-94</strain>
    </source>
</reference>
<dbReference type="Proteomes" id="UP000250272">
    <property type="component" value="Chromosome"/>
</dbReference>
<accession>A0A2Z2MIP8</accession>
<evidence type="ECO:0000313" key="8">
    <source>
        <dbReference type="Proteomes" id="UP000250272"/>
    </source>
</evidence>
<feature type="binding site" evidence="4">
    <location>
        <begin position="393"/>
        <end position="400"/>
    </location>
    <ligand>
        <name>ATP</name>
        <dbReference type="ChEBI" id="CHEBI:30616"/>
    </ligand>
</feature>
<evidence type="ECO:0000256" key="1">
    <source>
        <dbReference type="ARBA" id="ARBA00022741"/>
    </source>
</evidence>
<dbReference type="PANTHER" id="PTHR11361:SF125">
    <property type="entry name" value="DNA-BINDING PROTEIN MUTS2"/>
    <property type="match status" value="1"/>
</dbReference>
<comment type="function">
    <text evidence="4">Has ATPase and non-specific DNA-binding activities.</text>
</comment>
<dbReference type="InterPro" id="IPR000432">
    <property type="entry name" value="DNA_mismatch_repair_MutS_C"/>
</dbReference>
<comment type="cofactor">
    <cofactor evidence="4">
        <name>a divalent metal cation</name>
        <dbReference type="ChEBI" id="CHEBI:60240"/>
    </cofactor>
</comment>
<dbReference type="GO" id="GO:0006298">
    <property type="term" value="P:mismatch repair"/>
    <property type="evidence" value="ECO:0007669"/>
    <property type="project" value="InterPro"/>
</dbReference>
<dbReference type="SMART" id="SM00534">
    <property type="entry name" value="MUTSac"/>
    <property type="match status" value="1"/>
</dbReference>
<dbReference type="EMBL" id="CP015101">
    <property type="protein sequence ID" value="ASJ04632.1"/>
    <property type="molecule type" value="Genomic_DNA"/>
</dbReference>
<dbReference type="AlphaFoldDB" id="A0A2Z2MIP8"/>
<dbReference type="GO" id="GO:0140664">
    <property type="term" value="F:ATP-dependent DNA damage sensor activity"/>
    <property type="evidence" value="ECO:0007669"/>
    <property type="project" value="InterPro"/>
</dbReference>
<keyword evidence="8" id="KW-1185">Reference proteome</keyword>
<dbReference type="KEGG" id="tbs:A3L01_04325"/>
<comment type="similarity">
    <text evidence="4">Belongs to the DNA mismatch repair MutS family. Archaeal Muts2 subfamily.</text>
</comment>
<evidence type="ECO:0000256" key="3">
    <source>
        <dbReference type="ARBA" id="ARBA00023125"/>
    </source>
</evidence>
<evidence type="ECO:0000256" key="4">
    <source>
        <dbReference type="HAMAP-Rule" id="MF_00971"/>
    </source>
</evidence>
<dbReference type="InterPro" id="IPR012401">
    <property type="entry name" value="DNA-bd_MutS2_arc"/>
</dbReference>
<gene>
    <name evidence="4" type="primary">mutS2</name>
    <name evidence="7" type="ORF">A3L01_04325</name>
</gene>
<dbReference type="GO" id="GO:0005524">
    <property type="term" value="F:ATP binding"/>
    <property type="evidence" value="ECO:0007669"/>
    <property type="project" value="UniProtKB-UniRule"/>
</dbReference>
<dbReference type="OrthoDB" id="15514at2157"/>
<dbReference type="GeneID" id="33325970"/>
<name>A0A2Z2MIP8_9EURY</name>
<evidence type="ECO:0000313" key="7">
    <source>
        <dbReference type="EMBL" id="ASJ04632.1"/>
    </source>
</evidence>